<feature type="transmembrane region" description="Helical" evidence="1">
    <location>
        <begin position="20"/>
        <end position="39"/>
    </location>
</feature>
<keyword evidence="1" id="KW-1133">Transmembrane helix</keyword>
<protein>
    <submittedName>
        <fullName evidence="2">Uncharacterized protein</fullName>
    </submittedName>
</protein>
<keyword evidence="1" id="KW-0472">Membrane</keyword>
<keyword evidence="1" id="KW-0812">Transmembrane</keyword>
<dbReference type="AlphaFoldDB" id="A0A6C0CQX8"/>
<proteinExistence type="predicted"/>
<evidence type="ECO:0000313" key="2">
    <source>
        <dbReference type="EMBL" id="QHT06693.1"/>
    </source>
</evidence>
<reference evidence="2" key="1">
    <citation type="journal article" date="2020" name="Nature">
        <title>Giant virus diversity and host interactions through global metagenomics.</title>
        <authorList>
            <person name="Schulz F."/>
            <person name="Roux S."/>
            <person name="Paez-Espino D."/>
            <person name="Jungbluth S."/>
            <person name="Walsh D.A."/>
            <person name="Denef V.J."/>
            <person name="McMahon K.D."/>
            <person name="Konstantinidis K.T."/>
            <person name="Eloe-Fadrosh E.A."/>
            <person name="Kyrpides N.C."/>
            <person name="Woyke T."/>
        </authorList>
    </citation>
    <scope>NUCLEOTIDE SEQUENCE</scope>
    <source>
        <strain evidence="2">GVMAG-M-3300021473-15</strain>
    </source>
</reference>
<accession>A0A6C0CQX8</accession>
<organism evidence="2">
    <name type="scientific">viral metagenome</name>
    <dbReference type="NCBI Taxonomy" id="1070528"/>
    <lineage>
        <taxon>unclassified sequences</taxon>
        <taxon>metagenomes</taxon>
        <taxon>organismal metagenomes</taxon>
    </lineage>
</organism>
<name>A0A6C0CQX8_9ZZZZ</name>
<evidence type="ECO:0000256" key="1">
    <source>
        <dbReference type="SAM" id="Phobius"/>
    </source>
</evidence>
<sequence>MDSTDLLPIHVTPDYSIDELQFFNMLAMSNFGGLVLIITDQQKASVLSMLSIINNTTQFDVVTDICVLNTTHEEYIDWLLLLRNTPPLDLNTRIVRSCDPANDVATLYENDTLDIIVIAFKDIVDKITQVLPSVWNKLKSNGSLVLKGIDKTNINKLNEISVLFGNFIKVPSNIRIQIHLIEQSTNTILIKKPCYV</sequence>
<dbReference type="EMBL" id="MN739474">
    <property type="protein sequence ID" value="QHT06693.1"/>
    <property type="molecule type" value="Genomic_DNA"/>
</dbReference>